<organism evidence="2">
    <name type="scientific">hydrothermal vent metagenome</name>
    <dbReference type="NCBI Taxonomy" id="652676"/>
    <lineage>
        <taxon>unclassified sequences</taxon>
        <taxon>metagenomes</taxon>
        <taxon>ecological metagenomes</taxon>
    </lineage>
</organism>
<accession>A0A1W1CCH0</accession>
<name>A0A1W1CCH0_9ZZZZ</name>
<reference evidence="2" key="1">
    <citation type="submission" date="2016-10" db="EMBL/GenBank/DDBJ databases">
        <authorList>
            <person name="de Groot N.N."/>
        </authorList>
    </citation>
    <scope>NUCLEOTIDE SEQUENCE</scope>
</reference>
<dbReference type="EMBL" id="FPHC01000067">
    <property type="protein sequence ID" value="SFV63489.1"/>
    <property type="molecule type" value="Genomic_DNA"/>
</dbReference>
<evidence type="ECO:0000256" key="1">
    <source>
        <dbReference type="SAM" id="Phobius"/>
    </source>
</evidence>
<feature type="transmembrane region" description="Helical" evidence="1">
    <location>
        <begin position="126"/>
        <end position="148"/>
    </location>
</feature>
<protein>
    <submittedName>
        <fullName evidence="2">Bll5565 protein</fullName>
    </submittedName>
</protein>
<gene>
    <name evidence="2" type="ORF">MNB_SV-6-627</name>
</gene>
<proteinExistence type="predicted"/>
<evidence type="ECO:0000313" key="2">
    <source>
        <dbReference type="EMBL" id="SFV63489.1"/>
    </source>
</evidence>
<keyword evidence="1" id="KW-0472">Membrane</keyword>
<keyword evidence="1" id="KW-1133">Transmembrane helix</keyword>
<dbReference type="AlphaFoldDB" id="A0A1W1CCH0"/>
<keyword evidence="1" id="KW-0812">Transmembrane</keyword>
<feature type="transmembrane region" description="Helical" evidence="1">
    <location>
        <begin position="75"/>
        <end position="96"/>
    </location>
</feature>
<feature type="transmembrane region" description="Helical" evidence="1">
    <location>
        <begin position="155"/>
        <end position="176"/>
    </location>
</feature>
<feature type="transmembrane region" description="Helical" evidence="1">
    <location>
        <begin position="12"/>
        <end position="33"/>
    </location>
</feature>
<sequence length="302" mass="36113">MDHIIALLTNPWIMIPLLILFFGEYIPFTKILWQKIGTKLKSFGEWFLEKYENRLYSKKEEWREGKKVHLEFNNIFARILFFALSAFVLIFLEIFWEFGFKGITRSLERSRLAIWSENKIKTLPNWMVLTLFGAPFIFMELIGIFALMAFVSGHIWIGIGLYLFKVLFFIPVHFVLHVGEAQLMAIPWFKRRYDMVMATLQWFKKSQTYVKVHNISETIRAYIIAFKDRFAHTILLLKKAFEHDDILSPECEKVRLEVLSLSLEDEKRELLYKKFFDCVNRHIEKSSKRDREDRDNSNNTKE</sequence>